<feature type="transmembrane region" description="Helical" evidence="11">
    <location>
        <begin position="16"/>
        <end position="49"/>
    </location>
</feature>
<keyword evidence="10 11" id="KW-0472">Membrane</keyword>
<dbReference type="Gene3D" id="3.30.2010.10">
    <property type="entry name" value="Metalloproteases ('zincins'), catalytic domain"/>
    <property type="match status" value="1"/>
</dbReference>
<keyword evidence="7" id="KW-0862">Zinc</keyword>
<evidence type="ECO:0000256" key="3">
    <source>
        <dbReference type="ARBA" id="ARBA00022670"/>
    </source>
</evidence>
<evidence type="ECO:0000256" key="2">
    <source>
        <dbReference type="ARBA" id="ARBA00022475"/>
    </source>
</evidence>
<keyword evidence="14" id="KW-1185">Reference proteome</keyword>
<evidence type="ECO:0000313" key="14">
    <source>
        <dbReference type="Proteomes" id="UP001409291"/>
    </source>
</evidence>
<dbReference type="InterPro" id="IPR050083">
    <property type="entry name" value="HtpX_protease"/>
</dbReference>
<keyword evidence="9 13" id="KW-0482">Metalloprotease</keyword>
<dbReference type="Proteomes" id="UP001409291">
    <property type="component" value="Unassembled WGS sequence"/>
</dbReference>
<dbReference type="CDD" id="cd07328">
    <property type="entry name" value="M48_Ste24p_like"/>
    <property type="match status" value="1"/>
</dbReference>
<evidence type="ECO:0000313" key="13">
    <source>
        <dbReference type="EMBL" id="MEN5380095.1"/>
    </source>
</evidence>
<comment type="caution">
    <text evidence="13">The sequence shown here is derived from an EMBL/GenBank/DDBJ whole genome shotgun (WGS) entry which is preliminary data.</text>
</comment>
<keyword evidence="6 13" id="KW-0378">Hydrolase</keyword>
<feature type="transmembrane region" description="Helical" evidence="11">
    <location>
        <begin position="208"/>
        <end position="226"/>
    </location>
</feature>
<evidence type="ECO:0000256" key="1">
    <source>
        <dbReference type="ARBA" id="ARBA00001947"/>
    </source>
</evidence>
<evidence type="ECO:0000256" key="5">
    <source>
        <dbReference type="ARBA" id="ARBA00022723"/>
    </source>
</evidence>
<keyword evidence="5" id="KW-0479">Metal-binding</keyword>
<name>A0ABV0BZV8_9SPHI</name>
<dbReference type="PANTHER" id="PTHR43221">
    <property type="entry name" value="PROTEASE HTPX"/>
    <property type="match status" value="1"/>
</dbReference>
<accession>A0ABV0BZV8</accession>
<keyword evidence="3" id="KW-0645">Protease</keyword>
<comment type="cofactor">
    <cofactor evidence="1">
        <name>Zn(2+)</name>
        <dbReference type="ChEBI" id="CHEBI:29105"/>
    </cofactor>
</comment>
<evidence type="ECO:0000256" key="4">
    <source>
        <dbReference type="ARBA" id="ARBA00022692"/>
    </source>
</evidence>
<sequence>MKVEVSSNFKKYAKKTVFFIFVFALTYLFLLALAVSLTLGFTFAGIWIFMAKPMFYTAVLCLGLFASGLSILFFLVKFIFASTKIDIGHLTEITQKDEPQLFALIHEVVNEVKTSFPKKVFLSYEVNASVFYNSNFWSMFLPIRKNLQIGVGLINAVTHQELKAILAHEFGHFSQRSMKVGSYVYHVNQIIYNMLYKNESLDRMFEKWGNVTGYATIFIGISVFIIQKIQSILKKLYEYININYMALSREMEFHADEIAANVAGSQALADSLLRLSLANHAMEGVLNFYEQKINVNVRSENIYLEHHYAMNFLAKKNNYLIENDLPQIQIATLKKYNKSKLNLENQWATHPSEEDRVQALLNLNIVKSDIINTPAINLLSNNAAIALHISNKLFSSIQYTENPTVFPIEMFKTSYSEIVNKYTFDSIFNNFYDHNNPSVEGPPLKFENNSVSKFEELFSDQWRDEIYTLIALKNDKATIEAIHTNMLEVKTFDYDGVRYLASESDQILRRIDNEISDIENKIKKNNCLVYHYFFQLAKEQETEVLFEQLYYDFASYQKSFDSKQKLYQELIENTRFIFETTPFAEIEAKFSDLKRREIELKCELKKLLEQPGITKDLNEENLNSLNRYLSNDLMYFNFDQYQDENLEVLFNAITNYNHLLEENHFFKKNEFLQIMLTLQENNLKKTNNL</sequence>
<gene>
    <name evidence="13" type="ORF">ABE541_22705</name>
</gene>
<dbReference type="EMBL" id="JBDJNQ010000013">
    <property type="protein sequence ID" value="MEN5380095.1"/>
    <property type="molecule type" value="Genomic_DNA"/>
</dbReference>
<dbReference type="RefSeq" id="WP_183914939.1">
    <property type="nucleotide sequence ID" value="NZ_JBDJLH010000001.1"/>
</dbReference>
<dbReference type="EC" id="3.4.24.-" evidence="13"/>
<dbReference type="Pfam" id="PF01435">
    <property type="entry name" value="Peptidase_M48"/>
    <property type="match status" value="1"/>
</dbReference>
<evidence type="ECO:0000256" key="8">
    <source>
        <dbReference type="ARBA" id="ARBA00022989"/>
    </source>
</evidence>
<dbReference type="InterPro" id="IPR001915">
    <property type="entry name" value="Peptidase_M48"/>
</dbReference>
<keyword evidence="4 11" id="KW-0812">Transmembrane</keyword>
<feature type="transmembrane region" description="Helical" evidence="11">
    <location>
        <begin position="55"/>
        <end position="80"/>
    </location>
</feature>
<dbReference type="PANTHER" id="PTHR43221:SF2">
    <property type="entry name" value="PROTEASE HTPX HOMOLOG"/>
    <property type="match status" value="1"/>
</dbReference>
<evidence type="ECO:0000256" key="11">
    <source>
        <dbReference type="SAM" id="Phobius"/>
    </source>
</evidence>
<organism evidence="13 14">
    <name type="scientific">Sphingobacterium kitahiroshimense</name>
    <dbReference type="NCBI Taxonomy" id="470446"/>
    <lineage>
        <taxon>Bacteria</taxon>
        <taxon>Pseudomonadati</taxon>
        <taxon>Bacteroidota</taxon>
        <taxon>Sphingobacteriia</taxon>
        <taxon>Sphingobacteriales</taxon>
        <taxon>Sphingobacteriaceae</taxon>
        <taxon>Sphingobacterium</taxon>
    </lineage>
</organism>
<protein>
    <submittedName>
        <fullName evidence="13">M48 family metalloprotease</fullName>
        <ecNumber evidence="13">3.4.24.-</ecNumber>
    </submittedName>
</protein>
<evidence type="ECO:0000256" key="9">
    <source>
        <dbReference type="ARBA" id="ARBA00023049"/>
    </source>
</evidence>
<feature type="domain" description="Peptidase M48" evidence="12">
    <location>
        <begin position="97"/>
        <end position="362"/>
    </location>
</feature>
<reference evidence="13 14" key="1">
    <citation type="submission" date="2024-04" db="EMBL/GenBank/DDBJ databases">
        <title>WGS of bacteria from Torrens River.</title>
        <authorList>
            <person name="Wyrsch E.R."/>
            <person name="Drigo B."/>
        </authorList>
    </citation>
    <scope>NUCLEOTIDE SEQUENCE [LARGE SCALE GENOMIC DNA]</scope>
    <source>
        <strain evidence="13 14">TWI391</strain>
    </source>
</reference>
<evidence type="ECO:0000259" key="12">
    <source>
        <dbReference type="Pfam" id="PF01435"/>
    </source>
</evidence>
<evidence type="ECO:0000256" key="10">
    <source>
        <dbReference type="ARBA" id="ARBA00023136"/>
    </source>
</evidence>
<dbReference type="GO" id="GO:0008237">
    <property type="term" value="F:metallopeptidase activity"/>
    <property type="evidence" value="ECO:0007669"/>
    <property type="project" value="UniProtKB-KW"/>
</dbReference>
<keyword evidence="2" id="KW-1003">Cell membrane</keyword>
<evidence type="ECO:0000256" key="7">
    <source>
        <dbReference type="ARBA" id="ARBA00022833"/>
    </source>
</evidence>
<proteinExistence type="predicted"/>
<keyword evidence="8 11" id="KW-1133">Transmembrane helix</keyword>
<evidence type="ECO:0000256" key="6">
    <source>
        <dbReference type="ARBA" id="ARBA00022801"/>
    </source>
</evidence>